<evidence type="ECO:0000313" key="2">
    <source>
        <dbReference type="EMBL" id="QDS99324.1"/>
    </source>
</evidence>
<sequence length="85" mass="10025">MFLFLFRRVIWRGFLWSAKHACRLFYRNANLQALILTPLVMLLLILPATFNRSDHKRSEPSRPAASNVSYSADFYERSPSFQSER</sequence>
<evidence type="ECO:0000256" key="1">
    <source>
        <dbReference type="SAM" id="Phobius"/>
    </source>
</evidence>
<name>A0A517MWR6_9BACT</name>
<keyword evidence="1" id="KW-0472">Membrane</keyword>
<dbReference type="Proteomes" id="UP000319852">
    <property type="component" value="Chromosome"/>
</dbReference>
<organism evidence="2 3">
    <name type="scientific">Adhaeretor mobilis</name>
    <dbReference type="NCBI Taxonomy" id="1930276"/>
    <lineage>
        <taxon>Bacteria</taxon>
        <taxon>Pseudomonadati</taxon>
        <taxon>Planctomycetota</taxon>
        <taxon>Planctomycetia</taxon>
        <taxon>Pirellulales</taxon>
        <taxon>Lacipirellulaceae</taxon>
        <taxon>Adhaeretor</taxon>
    </lineage>
</organism>
<reference evidence="2 3" key="1">
    <citation type="submission" date="2019-02" db="EMBL/GenBank/DDBJ databases">
        <title>Deep-cultivation of Planctomycetes and their phenomic and genomic characterization uncovers novel biology.</title>
        <authorList>
            <person name="Wiegand S."/>
            <person name="Jogler M."/>
            <person name="Boedeker C."/>
            <person name="Pinto D."/>
            <person name="Vollmers J."/>
            <person name="Rivas-Marin E."/>
            <person name="Kohn T."/>
            <person name="Peeters S.H."/>
            <person name="Heuer A."/>
            <person name="Rast P."/>
            <person name="Oberbeckmann S."/>
            <person name="Bunk B."/>
            <person name="Jeske O."/>
            <person name="Meyerdierks A."/>
            <person name="Storesund J.E."/>
            <person name="Kallscheuer N."/>
            <person name="Luecker S."/>
            <person name="Lage O.M."/>
            <person name="Pohl T."/>
            <person name="Merkel B.J."/>
            <person name="Hornburger P."/>
            <person name="Mueller R.-W."/>
            <person name="Bruemmer F."/>
            <person name="Labrenz M."/>
            <person name="Spormann A.M."/>
            <person name="Op den Camp H."/>
            <person name="Overmann J."/>
            <person name="Amann R."/>
            <person name="Jetten M.S.M."/>
            <person name="Mascher T."/>
            <person name="Medema M.H."/>
            <person name="Devos D.P."/>
            <person name="Kaster A.-K."/>
            <person name="Ovreas L."/>
            <person name="Rohde M."/>
            <person name="Galperin M.Y."/>
            <person name="Jogler C."/>
        </authorList>
    </citation>
    <scope>NUCLEOTIDE SEQUENCE [LARGE SCALE GENOMIC DNA]</scope>
    <source>
        <strain evidence="2 3">HG15A2</strain>
    </source>
</reference>
<protein>
    <submittedName>
        <fullName evidence="2">Uncharacterized protein</fullName>
    </submittedName>
</protein>
<accession>A0A517MWR6</accession>
<keyword evidence="1" id="KW-1133">Transmembrane helix</keyword>
<feature type="transmembrane region" description="Helical" evidence="1">
    <location>
        <begin position="31"/>
        <end position="50"/>
    </location>
</feature>
<dbReference type="KEGG" id="amob:HG15A2_26460"/>
<gene>
    <name evidence="2" type="ORF">HG15A2_26460</name>
</gene>
<evidence type="ECO:0000313" key="3">
    <source>
        <dbReference type="Proteomes" id="UP000319852"/>
    </source>
</evidence>
<proteinExistence type="predicted"/>
<dbReference type="AlphaFoldDB" id="A0A517MWR6"/>
<keyword evidence="3" id="KW-1185">Reference proteome</keyword>
<keyword evidence="1" id="KW-0812">Transmembrane</keyword>
<dbReference type="EMBL" id="CP036263">
    <property type="protein sequence ID" value="QDS99324.1"/>
    <property type="molecule type" value="Genomic_DNA"/>
</dbReference>